<dbReference type="PANTHER" id="PTHR45947">
    <property type="entry name" value="SULFOQUINOVOSYL TRANSFERASE SQD2"/>
    <property type="match status" value="1"/>
</dbReference>
<evidence type="ECO:0000313" key="2">
    <source>
        <dbReference type="Proteomes" id="UP000249066"/>
    </source>
</evidence>
<dbReference type="InterPro" id="IPR050194">
    <property type="entry name" value="Glycosyltransferase_grp1"/>
</dbReference>
<protein>
    <submittedName>
        <fullName evidence="1">Glycosyl transferase family 1</fullName>
    </submittedName>
</protein>
<proteinExistence type="predicted"/>
<dbReference type="Proteomes" id="UP000249066">
    <property type="component" value="Unassembled WGS sequence"/>
</dbReference>
<dbReference type="GO" id="GO:0016757">
    <property type="term" value="F:glycosyltransferase activity"/>
    <property type="evidence" value="ECO:0007669"/>
    <property type="project" value="TreeGrafter"/>
</dbReference>
<evidence type="ECO:0000313" key="1">
    <source>
        <dbReference type="EMBL" id="PZO87410.1"/>
    </source>
</evidence>
<accession>A0A2W4ZYN0</accession>
<dbReference type="PANTHER" id="PTHR45947:SF3">
    <property type="entry name" value="SULFOQUINOVOSYL TRANSFERASE SQD2"/>
    <property type="match status" value="1"/>
</dbReference>
<organism evidence="1 2">
    <name type="scientific">Sphingomonas sanxanigenens</name>
    <dbReference type="NCBI Taxonomy" id="397260"/>
    <lineage>
        <taxon>Bacteria</taxon>
        <taxon>Pseudomonadati</taxon>
        <taxon>Pseudomonadota</taxon>
        <taxon>Alphaproteobacteria</taxon>
        <taxon>Sphingomonadales</taxon>
        <taxon>Sphingomonadaceae</taxon>
        <taxon>Sphingomonas</taxon>
    </lineage>
</organism>
<keyword evidence="1" id="KW-0808">Transferase</keyword>
<dbReference type="Pfam" id="PF13692">
    <property type="entry name" value="Glyco_trans_1_4"/>
    <property type="match status" value="1"/>
</dbReference>
<sequence length="218" mass="23707">GIWSRGVDRGIFNSGRRDMGWRRSLGIRDDEVAVGYVGRLVMEKGLDVFSDAIDQLVRRGVKHRVLVVGDGPARDWFERRLPQAVFAGFQGGEDLGRAVASMDMLFNPSVTETFGNVTLEAMAAGLPVIAAIATGSQSLVLDGVNGRLIRPGAIESFADALQYYCEKPQARAASGQAGEKISERFGWDQVNQTLVDTYLRIIRQRATGGRPPMASPVP</sequence>
<reference evidence="1 2" key="1">
    <citation type="submission" date="2017-08" db="EMBL/GenBank/DDBJ databases">
        <title>Infants hospitalized years apart are colonized by the same room-sourced microbial strains.</title>
        <authorList>
            <person name="Brooks B."/>
            <person name="Olm M.R."/>
            <person name="Firek B.A."/>
            <person name="Baker R."/>
            <person name="Thomas B.C."/>
            <person name="Morowitz M.J."/>
            <person name="Banfield J.F."/>
        </authorList>
    </citation>
    <scope>NUCLEOTIDE SEQUENCE [LARGE SCALE GENOMIC DNA]</scope>
    <source>
        <strain evidence="1">S2_018_000_R2_101</strain>
    </source>
</reference>
<feature type="non-terminal residue" evidence="1">
    <location>
        <position position="1"/>
    </location>
</feature>
<dbReference type="Gene3D" id="3.40.50.2000">
    <property type="entry name" value="Glycogen Phosphorylase B"/>
    <property type="match status" value="1"/>
</dbReference>
<dbReference type="AlphaFoldDB" id="A0A2W4ZYN0"/>
<gene>
    <name evidence="1" type="ORF">DI623_14750</name>
</gene>
<dbReference type="SUPFAM" id="SSF53756">
    <property type="entry name" value="UDP-Glycosyltransferase/glycogen phosphorylase"/>
    <property type="match status" value="1"/>
</dbReference>
<name>A0A2W4ZYN0_9SPHN</name>
<dbReference type="EMBL" id="QFNN01000133">
    <property type="protein sequence ID" value="PZO87410.1"/>
    <property type="molecule type" value="Genomic_DNA"/>
</dbReference>
<comment type="caution">
    <text evidence="1">The sequence shown here is derived from an EMBL/GenBank/DDBJ whole genome shotgun (WGS) entry which is preliminary data.</text>
</comment>